<reference evidence="2" key="4">
    <citation type="submission" date="2023-01" db="EMBL/GenBank/DDBJ databases">
        <title>Draft genome sequence of Methylobacterium oxalidis strain NBRC 107715.</title>
        <authorList>
            <person name="Sun Q."/>
            <person name="Mori K."/>
        </authorList>
    </citation>
    <scope>NUCLEOTIDE SEQUENCE</scope>
    <source>
        <strain evidence="2">NBRC 107715</strain>
    </source>
</reference>
<keyword evidence="4" id="KW-1185">Reference proteome</keyword>
<reference evidence="1 3" key="3">
    <citation type="submission" date="2019-07" db="EMBL/GenBank/DDBJ databases">
        <title>Whole genome shotgun sequence of Methylobacterium oxalidis NBRC 107715.</title>
        <authorList>
            <person name="Hosoyama A."/>
            <person name="Uohara A."/>
            <person name="Ohji S."/>
            <person name="Ichikawa N."/>
        </authorList>
    </citation>
    <scope>NUCLEOTIDE SEQUENCE [LARGE SCALE GENOMIC DNA]</scope>
    <source>
        <strain evidence="1 3">NBRC 107715</strain>
    </source>
</reference>
<name>A0A512JD62_9HYPH</name>
<accession>A0A512JD62</accession>
<dbReference type="EMBL" id="BSPK01000038">
    <property type="protein sequence ID" value="GLS64457.1"/>
    <property type="molecule type" value="Genomic_DNA"/>
</dbReference>
<organism evidence="1 3">
    <name type="scientific">Methylobacterium oxalidis</name>
    <dbReference type="NCBI Taxonomy" id="944322"/>
    <lineage>
        <taxon>Bacteria</taxon>
        <taxon>Pseudomonadati</taxon>
        <taxon>Pseudomonadota</taxon>
        <taxon>Alphaproteobacteria</taxon>
        <taxon>Hyphomicrobiales</taxon>
        <taxon>Methylobacteriaceae</taxon>
        <taxon>Methylobacterium</taxon>
    </lineage>
</organism>
<evidence type="ECO:0000313" key="1">
    <source>
        <dbReference type="EMBL" id="GEP07865.1"/>
    </source>
</evidence>
<evidence type="ECO:0000313" key="2">
    <source>
        <dbReference type="EMBL" id="GLS64457.1"/>
    </source>
</evidence>
<dbReference type="AlphaFoldDB" id="A0A512JD62"/>
<gene>
    <name evidence="2" type="ORF">GCM10007888_28380</name>
    <name evidence="1" type="ORF">MOX02_59030</name>
</gene>
<evidence type="ECO:0000313" key="4">
    <source>
        <dbReference type="Proteomes" id="UP001156856"/>
    </source>
</evidence>
<dbReference type="EMBL" id="BJZU01000197">
    <property type="protein sequence ID" value="GEP07865.1"/>
    <property type="molecule type" value="Genomic_DNA"/>
</dbReference>
<proteinExistence type="predicted"/>
<evidence type="ECO:0000313" key="3">
    <source>
        <dbReference type="Proteomes" id="UP000321960"/>
    </source>
</evidence>
<dbReference type="Proteomes" id="UP001156856">
    <property type="component" value="Unassembled WGS sequence"/>
</dbReference>
<reference evidence="4" key="2">
    <citation type="journal article" date="2019" name="Int. J. Syst. Evol. Microbiol.">
        <title>The Global Catalogue of Microorganisms (GCM) 10K type strain sequencing project: providing services to taxonomists for standard genome sequencing and annotation.</title>
        <authorList>
            <consortium name="The Broad Institute Genomics Platform"/>
            <consortium name="The Broad Institute Genome Sequencing Center for Infectious Disease"/>
            <person name="Wu L."/>
            <person name="Ma J."/>
        </authorList>
    </citation>
    <scope>NUCLEOTIDE SEQUENCE [LARGE SCALE GENOMIC DNA]</scope>
    <source>
        <strain evidence="4">NBRC 107715</strain>
    </source>
</reference>
<protein>
    <submittedName>
        <fullName evidence="1">Uncharacterized protein</fullName>
    </submittedName>
</protein>
<comment type="caution">
    <text evidence="1">The sequence shown here is derived from an EMBL/GenBank/DDBJ whole genome shotgun (WGS) entry which is preliminary data.</text>
</comment>
<reference evidence="2" key="1">
    <citation type="journal article" date="2014" name="Int. J. Syst. Evol. Microbiol.">
        <title>Complete genome of a new Firmicutes species belonging to the dominant human colonic microbiota ('Ruminococcus bicirculans') reveals two chromosomes and a selective capacity to utilize plant glucans.</title>
        <authorList>
            <consortium name="NISC Comparative Sequencing Program"/>
            <person name="Wegmann U."/>
            <person name="Louis P."/>
            <person name="Goesmann A."/>
            <person name="Henrissat B."/>
            <person name="Duncan S.H."/>
            <person name="Flint H.J."/>
        </authorList>
    </citation>
    <scope>NUCLEOTIDE SEQUENCE</scope>
    <source>
        <strain evidence="2">NBRC 107715</strain>
    </source>
</reference>
<sequence length="68" mass="7597">MKVRQIDIEQDEINVGLTIEDRESGYTRPGGCYVKAAAREIACDVFREIDLVFDQQDALAHPKDSAAD</sequence>
<dbReference type="Proteomes" id="UP000321960">
    <property type="component" value="Unassembled WGS sequence"/>
</dbReference>